<dbReference type="InterPro" id="IPR001611">
    <property type="entry name" value="Leu-rich_rpt"/>
</dbReference>
<keyword evidence="3" id="KW-1185">Reference proteome</keyword>
<sequence length="323" mass="37220">MVRLSESIVYSRTKAAVDVVKKLNLWGCDIDNIELCARMTNLQVLSLSMNRVSCLEPLKHCTRLEELYLRRNAITSLNELEHLKSLKYLRTLWIDENPCTADNAHRSKVLMILPNLTKLDDKPVTVDDLLEVQGNQVEYLRANQQESRHNSGNFEVIVADERRIVDTVMPSNAHVLNLVSSNSMNVLDDDSPCRAMQTSIYGSIIEDEKIDDEDNWHDFTLDERHSPPAEMSMSMSMNPQMFQSLYEGSQSSRQSRGYRMPLSLQQRSISVPRRRYPSVSMSPVRRQRLEKIMSAVNVLLDELDGDGLRRVIDEAQRRIKKQR</sequence>
<proteinExistence type="predicted"/>
<name>A0A915BFH6_PARUN</name>
<keyword evidence="1" id="KW-0433">Leucine-rich repeat</keyword>
<evidence type="ECO:0000313" key="4">
    <source>
        <dbReference type="WBParaSite" id="PgR037_g111_t01"/>
    </source>
</evidence>
<dbReference type="Gene3D" id="3.80.10.10">
    <property type="entry name" value="Ribonuclease Inhibitor"/>
    <property type="match status" value="1"/>
</dbReference>
<dbReference type="Pfam" id="PF14580">
    <property type="entry name" value="LRR_9"/>
    <property type="match status" value="1"/>
</dbReference>
<dbReference type="SUPFAM" id="SSF52058">
    <property type="entry name" value="L domain-like"/>
    <property type="match status" value="1"/>
</dbReference>
<dbReference type="InterPro" id="IPR032675">
    <property type="entry name" value="LRR_dom_sf"/>
</dbReference>
<accession>A0A915BFH6</accession>
<reference evidence="4" key="1">
    <citation type="submission" date="2022-11" db="UniProtKB">
        <authorList>
            <consortium name="WormBaseParasite"/>
        </authorList>
    </citation>
    <scope>IDENTIFICATION</scope>
</reference>
<dbReference type="PANTHER" id="PTHR18849:SF0">
    <property type="entry name" value="CILIA- AND FLAGELLA-ASSOCIATED PROTEIN 410-RELATED"/>
    <property type="match status" value="1"/>
</dbReference>
<keyword evidence="2" id="KW-0677">Repeat</keyword>
<evidence type="ECO:0000256" key="2">
    <source>
        <dbReference type="ARBA" id="ARBA00022737"/>
    </source>
</evidence>
<dbReference type="WBParaSite" id="PgR037_g111_t01">
    <property type="protein sequence ID" value="PgR037_g111_t01"/>
    <property type="gene ID" value="PgR037_g111"/>
</dbReference>
<dbReference type="AlphaFoldDB" id="A0A915BFH6"/>
<evidence type="ECO:0000256" key="1">
    <source>
        <dbReference type="ARBA" id="ARBA00022614"/>
    </source>
</evidence>
<evidence type="ECO:0000313" key="3">
    <source>
        <dbReference type="Proteomes" id="UP000887569"/>
    </source>
</evidence>
<dbReference type="SMART" id="SM00365">
    <property type="entry name" value="LRR_SD22"/>
    <property type="match status" value="2"/>
</dbReference>
<dbReference type="PROSITE" id="PS51450">
    <property type="entry name" value="LRR"/>
    <property type="match status" value="2"/>
</dbReference>
<dbReference type="PANTHER" id="PTHR18849">
    <property type="entry name" value="LEUCINE RICH REPEAT PROTEIN"/>
    <property type="match status" value="1"/>
</dbReference>
<dbReference type="Proteomes" id="UP000887569">
    <property type="component" value="Unplaced"/>
</dbReference>
<protein>
    <submittedName>
        <fullName evidence="4">U2A'/phosphoprotein 32 family A C-terminal domain-containing protein</fullName>
    </submittedName>
</protein>
<dbReference type="GO" id="GO:0007010">
    <property type="term" value="P:cytoskeleton organization"/>
    <property type="evidence" value="ECO:0007669"/>
    <property type="project" value="TreeGrafter"/>
</dbReference>
<organism evidence="3 4">
    <name type="scientific">Parascaris univalens</name>
    <name type="common">Nematode worm</name>
    <dbReference type="NCBI Taxonomy" id="6257"/>
    <lineage>
        <taxon>Eukaryota</taxon>
        <taxon>Metazoa</taxon>
        <taxon>Ecdysozoa</taxon>
        <taxon>Nematoda</taxon>
        <taxon>Chromadorea</taxon>
        <taxon>Rhabditida</taxon>
        <taxon>Spirurina</taxon>
        <taxon>Ascaridomorpha</taxon>
        <taxon>Ascaridoidea</taxon>
        <taxon>Ascarididae</taxon>
        <taxon>Parascaris</taxon>
    </lineage>
</organism>